<dbReference type="SUPFAM" id="SSF52129">
    <property type="entry name" value="Caspase-like"/>
    <property type="match status" value="1"/>
</dbReference>
<organism evidence="4 5">
    <name type="scientific">Fulvivirga kasyanovii</name>
    <dbReference type="NCBI Taxonomy" id="396812"/>
    <lineage>
        <taxon>Bacteria</taxon>
        <taxon>Pseudomonadati</taxon>
        <taxon>Bacteroidota</taxon>
        <taxon>Cytophagia</taxon>
        <taxon>Cytophagales</taxon>
        <taxon>Fulvivirgaceae</taxon>
        <taxon>Fulvivirga</taxon>
    </lineage>
</organism>
<gene>
    <name evidence="4" type="primary">porU</name>
    <name evidence="4" type="ORF">E1163_03425</name>
</gene>
<proteinExistence type="predicted"/>
<evidence type="ECO:0000259" key="3">
    <source>
        <dbReference type="Pfam" id="PF01364"/>
    </source>
</evidence>
<feature type="chain" id="PRO_5045656808" evidence="2">
    <location>
        <begin position="24"/>
        <end position="1134"/>
    </location>
</feature>
<dbReference type="Gene3D" id="2.60.40.4070">
    <property type="match status" value="1"/>
</dbReference>
<sequence>MTRLLRVIVILSLLTSFTQPAISQDNSVLSQGDWYKLTVEKDGVYKITFNRLQEMGIDVANIDPRKIQLYGNGSGMLPQANSIDRASDLVQNAIYVNGEGDGKFDNGDYILFYGQGPDAYSYEGGTLTYEHNIYSNTNYYFLTIGDTNGLRIANSLDLGSGFPKVQTYNAFRHHQIDQTNILSSGRKWYENNSGTKTYEFNIDGLTPNSTITVTSAVMAQSFAESKFRLALNNIALGEQTIASIPDFNKKQYFYSVRGRENLSRFTLNSNQAGSGALTVKVEYVGNSSGYAAGFLDYLTVEAICKLNLTEDVLIFRSLESANNAISTFELSGAATQTRIWDVSDPLLPKNQQFVEAQGTASFGAETSTVREYVAFNPTNLPAPEYSKIPNQNIRGLNTPDLLIVTHPNFLNEAERLANFRRSNDKLNVGVVTTEQVYNEFSSGKQDVTAIRDYAKFLYDKSNKLKYLLLFGRGSYDYKNILQKNNNYVPVYESRNSLYPLDTYTSDDYFGFMDADEGEWLEESGGNHTMEIGIGRLPATSAGQAKVLVDKLIRYSTDPGTLGNWRNNVVFVADDGDGNTHTEQSDQLTVLIDTSFSDFNYNKFFLDAYPQISTPSQQSAPKAKEALTKVINKGALVVNFTGHGREIGWTEEEILDTVMIRKWDNMERLPLFVTATCEFGRHDDPALISGGEKLVTSPNGGGIGIISTCRPVFSSSNFALNKAFYNELFKTTNDQYPRLGDIIRITKNNSVDKAIDANKVGNRNFSLLGDPSLRLSYPKKKIAVTSINGNSNKSDTLKALGKMSISGEIREIDGLKSTDFNGTLEVVIYDKESELVTLGQENSPYTYKSRENAIFRGTSTIENGEFTFEFIVPKNISYQPGTGKISLYALHKNNNEDANGSDIDIIVGGTAENPPKDITGPDIQLFLGDSTYQGTGEVNPNTMLVAKLSDDSGINISGYGVGNNITAILDGESVYNLNEYYIASKDTYKTGWVSFPLNDLAKGKHSLTLKAWDTYNNAGEAEIEFVVGEEGSVSLTQLRAYPNPFSHSTTIAFNHSRSGEDLEVNLQIISRSGEIIRDMNFQIEESTSHVELFRWDGTNIFGQKVPGGIYLFKIMVRSMSDGGKNQRYEKLILIN</sequence>
<accession>A0ABW9RKT2</accession>
<dbReference type="RefSeq" id="WP_155169480.1">
    <property type="nucleotide sequence ID" value="NZ_BAAAFL010000010.1"/>
</dbReference>
<keyword evidence="5" id="KW-1185">Reference proteome</keyword>
<keyword evidence="1 2" id="KW-0732">Signal</keyword>
<dbReference type="EMBL" id="SMLW01000344">
    <property type="protein sequence ID" value="MTI23988.1"/>
    <property type="molecule type" value="Genomic_DNA"/>
</dbReference>
<dbReference type="InterPro" id="IPR029031">
    <property type="entry name" value="Gingipain_N_sf"/>
</dbReference>
<evidence type="ECO:0000313" key="5">
    <source>
        <dbReference type="Proteomes" id="UP000798808"/>
    </source>
</evidence>
<comment type="caution">
    <text evidence="4">The sequence shown here is derived from an EMBL/GenBank/DDBJ whole genome shotgun (WGS) entry which is preliminary data.</text>
</comment>
<dbReference type="Proteomes" id="UP000798808">
    <property type="component" value="Unassembled WGS sequence"/>
</dbReference>
<feature type="domain" description="Gingipain" evidence="3">
    <location>
        <begin position="402"/>
        <end position="774"/>
    </location>
</feature>
<dbReference type="InterPro" id="IPR001769">
    <property type="entry name" value="Gingipain"/>
</dbReference>
<dbReference type="Gene3D" id="3.40.50.10390">
    <property type="entry name" value="Gingipain r, domain 1"/>
    <property type="match status" value="1"/>
</dbReference>
<name>A0ABW9RKT2_9BACT</name>
<dbReference type="CDD" id="cd02258">
    <property type="entry name" value="Peptidase_C25_N"/>
    <property type="match status" value="1"/>
</dbReference>
<reference evidence="4 5" key="1">
    <citation type="submission" date="2019-02" db="EMBL/GenBank/DDBJ databases">
        <authorList>
            <person name="Goldberg S.R."/>
            <person name="Haltli B.A."/>
            <person name="Correa H."/>
            <person name="Russell K.G."/>
        </authorList>
    </citation>
    <scope>NUCLEOTIDE SEQUENCE [LARGE SCALE GENOMIC DNA]</scope>
    <source>
        <strain evidence="4 5">JCM 16186</strain>
    </source>
</reference>
<feature type="signal peptide" evidence="2">
    <location>
        <begin position="1"/>
        <end position="23"/>
    </location>
</feature>
<dbReference type="InterPro" id="IPR029030">
    <property type="entry name" value="Caspase-like_dom_sf"/>
</dbReference>
<dbReference type="Gene3D" id="3.40.50.1460">
    <property type="match status" value="1"/>
</dbReference>
<evidence type="ECO:0000313" key="4">
    <source>
        <dbReference type="EMBL" id="MTI23988.1"/>
    </source>
</evidence>
<evidence type="ECO:0000256" key="2">
    <source>
        <dbReference type="SAM" id="SignalP"/>
    </source>
</evidence>
<protein>
    <submittedName>
        <fullName evidence="4">Type IX secretion system sortase PorU</fullName>
    </submittedName>
</protein>
<evidence type="ECO:0000256" key="1">
    <source>
        <dbReference type="ARBA" id="ARBA00022729"/>
    </source>
</evidence>
<dbReference type="NCBIfam" id="NF033707">
    <property type="entry name" value="T9SS_sortase"/>
    <property type="match status" value="1"/>
</dbReference>
<dbReference type="Pfam" id="PF01364">
    <property type="entry name" value="Peptidase_C25"/>
    <property type="match status" value="1"/>
</dbReference>